<dbReference type="GO" id="GO:0008270">
    <property type="term" value="F:zinc ion binding"/>
    <property type="evidence" value="ECO:0007669"/>
    <property type="project" value="InterPro"/>
</dbReference>
<reference evidence="14" key="1">
    <citation type="submission" date="2014-05" db="EMBL/GenBank/DDBJ databases">
        <authorList>
            <person name="Kube M."/>
        </authorList>
    </citation>
    <scope>NUCLEOTIDE SEQUENCE [LARGE SCALE GENOMIC DNA]</scope>
</reference>
<keyword evidence="3 13" id="KW-0031">Aminopeptidase</keyword>
<dbReference type="KEGG" id="aoc:Aocu_04880"/>
<dbReference type="GO" id="GO:0006508">
    <property type="term" value="P:proteolysis"/>
    <property type="evidence" value="ECO:0007669"/>
    <property type="project" value="UniProtKB-UniRule"/>
</dbReference>
<dbReference type="InterPro" id="IPR011650">
    <property type="entry name" value="Peptidase_M20_dimer"/>
</dbReference>
<dbReference type="RefSeq" id="WP_045749097.1">
    <property type="nucleotide sequence ID" value="NZ_FUZK01000003.1"/>
</dbReference>
<dbReference type="NCBIfam" id="NF009920">
    <property type="entry name" value="PRK13381.1"/>
    <property type="match status" value="1"/>
</dbReference>
<evidence type="ECO:0000256" key="6">
    <source>
        <dbReference type="ARBA" id="ARBA00022801"/>
    </source>
</evidence>
<dbReference type="EMBL" id="LK028559">
    <property type="protein sequence ID" value="CDR30561.1"/>
    <property type="molecule type" value="Genomic_DNA"/>
</dbReference>
<dbReference type="PROSITE" id="PS00759">
    <property type="entry name" value="ARGE_DAPE_CPG2_2"/>
    <property type="match status" value="1"/>
</dbReference>
<feature type="binding site" evidence="11">
    <location>
        <position position="77"/>
    </location>
    <ligand>
        <name>Zn(2+)</name>
        <dbReference type="ChEBI" id="CHEBI:29105"/>
        <label>1</label>
    </ligand>
</feature>
<dbReference type="InterPro" id="IPR002933">
    <property type="entry name" value="Peptidase_M20"/>
</dbReference>
<dbReference type="Pfam" id="PF01546">
    <property type="entry name" value="Peptidase_M20"/>
    <property type="match status" value="1"/>
</dbReference>
<dbReference type="HOGENOM" id="CLU_053676_0_0_14"/>
<dbReference type="InterPro" id="IPR036264">
    <property type="entry name" value="Bact_exopeptidase_dim_dom"/>
</dbReference>
<feature type="binding site" evidence="11">
    <location>
        <position position="138"/>
    </location>
    <ligand>
        <name>Zn(2+)</name>
        <dbReference type="ChEBI" id="CHEBI:29105"/>
        <label>2</label>
    </ligand>
</feature>
<name>A0A061AG65_9MOLU</name>
<feature type="domain" description="Peptidase M20 dimerisation" evidence="12">
    <location>
        <begin position="204"/>
        <end position="298"/>
    </location>
</feature>
<evidence type="ECO:0000259" key="12">
    <source>
        <dbReference type="Pfam" id="PF07687"/>
    </source>
</evidence>
<dbReference type="GO" id="GO:0006518">
    <property type="term" value="P:peptide metabolic process"/>
    <property type="evidence" value="ECO:0007669"/>
    <property type="project" value="InterPro"/>
</dbReference>
<comment type="similarity">
    <text evidence="2">Belongs to the peptidase M20B family.</text>
</comment>
<evidence type="ECO:0000313" key="14">
    <source>
        <dbReference type="Proteomes" id="UP000032434"/>
    </source>
</evidence>
<evidence type="ECO:0000256" key="9">
    <source>
        <dbReference type="NCBIfam" id="TIGR01882"/>
    </source>
</evidence>
<dbReference type="GO" id="GO:0005829">
    <property type="term" value="C:cytosol"/>
    <property type="evidence" value="ECO:0007669"/>
    <property type="project" value="TreeGrafter"/>
</dbReference>
<dbReference type="PANTHER" id="PTHR42994:SF1">
    <property type="entry name" value="PEPTIDASE T"/>
    <property type="match status" value="1"/>
</dbReference>
<dbReference type="PANTHER" id="PTHR42994">
    <property type="entry name" value="PEPTIDASE T"/>
    <property type="match status" value="1"/>
</dbReference>
<dbReference type="GO" id="GO:0045148">
    <property type="term" value="F:tripeptide aminopeptidase activity"/>
    <property type="evidence" value="ECO:0007669"/>
    <property type="project" value="UniProtKB-UniRule"/>
</dbReference>
<dbReference type="Proteomes" id="UP000032434">
    <property type="component" value="Chromosome 1"/>
</dbReference>
<evidence type="ECO:0000256" key="4">
    <source>
        <dbReference type="ARBA" id="ARBA00022670"/>
    </source>
</evidence>
<dbReference type="AlphaFoldDB" id="A0A061AG65"/>
<dbReference type="PROSITE" id="PS00758">
    <property type="entry name" value="ARGE_DAPE_CPG2_1"/>
    <property type="match status" value="1"/>
</dbReference>
<dbReference type="SUPFAM" id="SSF53187">
    <property type="entry name" value="Zn-dependent exopeptidases"/>
    <property type="match status" value="1"/>
</dbReference>
<proteinExistence type="inferred from homology"/>
<dbReference type="STRING" id="35623.Aocu_04880"/>
<sequence>MNRLVERFLRYVKIDTQSDPDSTTFPSTLKQLDLSKMLVEELKGMGLDAFLDKDGYVYSKLPSNIKKDVPSIGFIAHVDTSFDAPGQGVNPRIIKNYQGEHIQLDETYHMEPKQYPSLKKVIGEDIIVTDGKTLLGADDKAGVAEIMEMVERLVEDPSIEHGDIYICFTPDEEIGKGADRFNYEWFKADFAYTADGSEVGGIEYENFNAASAKVKFTGKSIHPGASKNKMINALHLQMKFHQMLPTFMNPAFTEGYEGFNHLTEVKGHVEEATAKYIIRNHDMSIFNGQKEKFIQIAKYMNDSYGYECVSVELNDSYYNMYEVIKDHMYVIDYAVAATKKSGLTPKFEAIRGGTDGARLTFGGLICPNLGTGAYHFHGRLEFASIQQMEKAVEVFTNIVKEVTLK</sequence>
<dbReference type="Gene3D" id="3.30.70.360">
    <property type="match status" value="1"/>
</dbReference>
<evidence type="ECO:0000256" key="1">
    <source>
        <dbReference type="ARBA" id="ARBA00000870"/>
    </source>
</evidence>
<protein>
    <recommendedName>
        <fullName evidence="9">Peptidase T</fullName>
        <ecNumber evidence="9">3.4.11.4</ecNumber>
    </recommendedName>
</protein>
<dbReference type="CDD" id="cd03892">
    <property type="entry name" value="M20_peptT"/>
    <property type="match status" value="1"/>
</dbReference>
<feature type="active site" description="Proton acceptor" evidence="10">
    <location>
        <position position="172"/>
    </location>
</feature>
<dbReference type="EC" id="3.4.11.4" evidence="9"/>
<feature type="active site" evidence="10">
    <location>
        <position position="79"/>
    </location>
</feature>
<evidence type="ECO:0000313" key="13">
    <source>
        <dbReference type="EMBL" id="CDR30561.1"/>
    </source>
</evidence>
<evidence type="ECO:0000256" key="7">
    <source>
        <dbReference type="ARBA" id="ARBA00022833"/>
    </source>
</evidence>
<dbReference type="FunCoup" id="A0A061AG65">
    <property type="interactions" value="14"/>
</dbReference>
<organism evidence="13 14">
    <name type="scientific">Acholeplasma oculi</name>
    <dbReference type="NCBI Taxonomy" id="35623"/>
    <lineage>
        <taxon>Bacteria</taxon>
        <taxon>Bacillati</taxon>
        <taxon>Mycoplasmatota</taxon>
        <taxon>Mollicutes</taxon>
        <taxon>Acholeplasmatales</taxon>
        <taxon>Acholeplasmataceae</taxon>
        <taxon>Acholeplasma</taxon>
    </lineage>
</organism>
<dbReference type="SUPFAM" id="SSF55031">
    <property type="entry name" value="Bacterial exopeptidase dimerisation domain"/>
    <property type="match status" value="1"/>
</dbReference>
<dbReference type="MEROPS" id="M20.003"/>
<feature type="binding site" evidence="11">
    <location>
        <position position="138"/>
    </location>
    <ligand>
        <name>Zn(2+)</name>
        <dbReference type="ChEBI" id="CHEBI:29105"/>
        <label>1</label>
    </ligand>
</feature>
<evidence type="ECO:0000256" key="10">
    <source>
        <dbReference type="PIRSR" id="PIRSR037215-1"/>
    </source>
</evidence>
<gene>
    <name evidence="13" type="primary">pepT</name>
    <name evidence="13" type="ORF">Aocu_04880</name>
</gene>
<dbReference type="InParanoid" id="A0A061AG65"/>
<feature type="binding site" evidence="11">
    <location>
        <position position="173"/>
    </location>
    <ligand>
        <name>Zn(2+)</name>
        <dbReference type="ChEBI" id="CHEBI:29105"/>
        <label>2</label>
    </ligand>
</feature>
<dbReference type="Gene3D" id="3.40.630.10">
    <property type="entry name" value="Zn peptidases"/>
    <property type="match status" value="1"/>
</dbReference>
<dbReference type="OrthoDB" id="9804934at2"/>
<keyword evidence="5 11" id="KW-0479">Metal-binding</keyword>
<keyword evidence="6" id="KW-0378">Hydrolase</keyword>
<dbReference type="NCBIfam" id="TIGR01882">
    <property type="entry name" value="peptidase-T"/>
    <property type="match status" value="1"/>
</dbReference>
<keyword evidence="7 11" id="KW-0862">Zinc</keyword>
<dbReference type="InterPro" id="IPR010161">
    <property type="entry name" value="Peptidase_M20B"/>
</dbReference>
<keyword evidence="8" id="KW-0482">Metalloprotease</keyword>
<keyword evidence="4" id="KW-0645">Protease</keyword>
<dbReference type="InterPro" id="IPR001261">
    <property type="entry name" value="ArgE/DapE_CS"/>
</dbReference>
<evidence type="ECO:0000256" key="5">
    <source>
        <dbReference type="ARBA" id="ARBA00022723"/>
    </source>
</evidence>
<dbReference type="NCBIfam" id="NF003976">
    <property type="entry name" value="PRK05469.1"/>
    <property type="match status" value="1"/>
</dbReference>
<comment type="cofactor">
    <cofactor evidence="11">
        <name>Zn(2+)</name>
        <dbReference type="ChEBI" id="CHEBI:29105"/>
    </cofactor>
    <text evidence="11">Binds 2 Zn(2+) ions per subunit.</text>
</comment>
<dbReference type="GO" id="GO:0008237">
    <property type="term" value="F:metallopeptidase activity"/>
    <property type="evidence" value="ECO:0007669"/>
    <property type="project" value="UniProtKB-KW"/>
</dbReference>
<evidence type="ECO:0000256" key="8">
    <source>
        <dbReference type="ARBA" id="ARBA00023049"/>
    </source>
</evidence>
<accession>A0A061AG65</accession>
<dbReference type="Pfam" id="PF07687">
    <property type="entry name" value="M20_dimer"/>
    <property type="match status" value="1"/>
</dbReference>
<dbReference type="PATRIC" id="fig|35623.3.peg.489"/>
<dbReference type="PIRSF" id="PIRSF037215">
    <property type="entry name" value="Peptidase_M20B"/>
    <property type="match status" value="1"/>
</dbReference>
<feature type="binding site" evidence="11">
    <location>
        <position position="195"/>
    </location>
    <ligand>
        <name>Zn(2+)</name>
        <dbReference type="ChEBI" id="CHEBI:29105"/>
        <label>1</label>
    </ligand>
</feature>
<evidence type="ECO:0000256" key="11">
    <source>
        <dbReference type="PIRSR" id="PIRSR037215-2"/>
    </source>
</evidence>
<keyword evidence="14" id="KW-1185">Reference proteome</keyword>
<evidence type="ECO:0000256" key="3">
    <source>
        <dbReference type="ARBA" id="ARBA00022438"/>
    </source>
</evidence>
<evidence type="ECO:0000256" key="2">
    <source>
        <dbReference type="ARBA" id="ARBA00009692"/>
    </source>
</evidence>
<feature type="binding site" evidence="11">
    <location>
        <position position="377"/>
    </location>
    <ligand>
        <name>Zn(2+)</name>
        <dbReference type="ChEBI" id="CHEBI:29105"/>
        <label>2</label>
    </ligand>
</feature>
<comment type="catalytic activity">
    <reaction evidence="1">
        <text>Release of the N-terminal residue from a tripeptide.</text>
        <dbReference type="EC" id="3.4.11.4"/>
    </reaction>
</comment>